<reference evidence="3" key="1">
    <citation type="submission" date="2017-01" db="EMBL/GenBank/DDBJ databases">
        <authorList>
            <person name="Brunel B."/>
        </authorList>
    </citation>
    <scope>NUCLEOTIDE SEQUENCE [LARGE SCALE GENOMIC DNA]</scope>
</reference>
<proteinExistence type="predicted"/>
<keyword evidence="3" id="KW-1185">Reference proteome</keyword>
<evidence type="ECO:0000256" key="1">
    <source>
        <dbReference type="SAM" id="MobiDB-lite"/>
    </source>
</evidence>
<organism evidence="2 3">
    <name type="scientific">Mesorhizobium prunaredense</name>
    <dbReference type="NCBI Taxonomy" id="1631249"/>
    <lineage>
        <taxon>Bacteria</taxon>
        <taxon>Pseudomonadati</taxon>
        <taxon>Pseudomonadota</taxon>
        <taxon>Alphaproteobacteria</taxon>
        <taxon>Hyphomicrobiales</taxon>
        <taxon>Phyllobacteriaceae</taxon>
        <taxon>Mesorhizobium</taxon>
    </lineage>
</organism>
<name>A0A1R3VMD2_9HYPH</name>
<evidence type="ECO:0000313" key="2">
    <source>
        <dbReference type="EMBL" id="SIT59591.1"/>
    </source>
</evidence>
<accession>A0A1R3VMD2</accession>
<dbReference type="Proteomes" id="UP000188388">
    <property type="component" value="Unassembled WGS sequence"/>
</dbReference>
<dbReference type="EMBL" id="FTPD01000067">
    <property type="protein sequence ID" value="SIT59591.1"/>
    <property type="molecule type" value="Genomic_DNA"/>
</dbReference>
<gene>
    <name evidence="2" type="ORF">BQ8794_70521</name>
</gene>
<feature type="region of interest" description="Disordered" evidence="1">
    <location>
        <begin position="30"/>
        <end position="62"/>
    </location>
</feature>
<evidence type="ECO:0000313" key="3">
    <source>
        <dbReference type="Proteomes" id="UP000188388"/>
    </source>
</evidence>
<sequence length="62" mass="6680">MASAQRNYRHVLRSHVSIALALTHVFTSHVSTPPEGSLVRPSGLPPQPKPLGRPRSASLSLD</sequence>
<dbReference type="AlphaFoldDB" id="A0A1R3VMD2"/>
<protein>
    <submittedName>
        <fullName evidence="2">Uncharacterized protein</fullName>
    </submittedName>
</protein>